<proteinExistence type="predicted"/>
<dbReference type="KEGG" id="aqt:FN924_14300"/>
<dbReference type="OrthoDB" id="2240743at2"/>
<dbReference type="Pfam" id="PF13349">
    <property type="entry name" value="DUF4097"/>
    <property type="match status" value="1"/>
</dbReference>
<dbReference type="RefSeq" id="WP_143895599.1">
    <property type="nucleotide sequence ID" value="NZ_CP041666.1"/>
</dbReference>
<name>A0A516KIM7_9BACI</name>
<dbReference type="Proteomes" id="UP000315215">
    <property type="component" value="Chromosome"/>
</dbReference>
<dbReference type="InterPro" id="IPR025164">
    <property type="entry name" value="Toastrack_DUF4097"/>
</dbReference>
<gene>
    <name evidence="3" type="ORF">FN924_14300</name>
</gene>
<dbReference type="InterPro" id="IPR053959">
    <property type="entry name" value="YvlB/LiaX_N"/>
</dbReference>
<feature type="domain" description="YvlB/LiaX N-terminal" evidence="2">
    <location>
        <begin position="3"/>
        <end position="32"/>
    </location>
</feature>
<evidence type="ECO:0000313" key="3">
    <source>
        <dbReference type="EMBL" id="QDP41250.1"/>
    </source>
</evidence>
<sequence length="363" mass="41482">MNEERKRILELLEDGLISAEEAEELFDTLEEAESKHTNALTTKVDWESEGHKHDYAKQVRSTSKKIMHFIEDAVQKIKDADLDFNFGTSYPVSHIFYMDDADFEDIHIGIANGNIQLSAWNEPDVRVECEAKVYQVQHPSEARQKFLREAQFEITNNRLNFDIASKQVKTNVIIHVPNRLFQTLDLRLFNGDIAVRQLDVTSRTIKTSNGSIKVENSTSEEWKLETMNGSIQVAHSNGRQLDVETVNGSITLEGYFEQIHAQSVSGSMECYCKGEAVHSGHFKTTTGSLRIYLPQAKRIDGKLTTKLGKLRCKFKDAHVVEDKQDIINKLLRFEVLEQKENPMFIEADSKTGSIWVIPMEEEE</sequence>
<dbReference type="AlphaFoldDB" id="A0A516KIM7"/>
<organism evidence="3 4">
    <name type="scientific">Radiobacillus deserti</name>
    <dbReference type="NCBI Taxonomy" id="2594883"/>
    <lineage>
        <taxon>Bacteria</taxon>
        <taxon>Bacillati</taxon>
        <taxon>Bacillota</taxon>
        <taxon>Bacilli</taxon>
        <taxon>Bacillales</taxon>
        <taxon>Bacillaceae</taxon>
        <taxon>Radiobacillus</taxon>
    </lineage>
</organism>
<dbReference type="InterPro" id="IPR016599">
    <property type="entry name" value="UCP012569"/>
</dbReference>
<protein>
    <submittedName>
        <fullName evidence="3">DUF4097 domain-containing protein</fullName>
    </submittedName>
</protein>
<dbReference type="Gene3D" id="2.160.20.120">
    <property type="match status" value="1"/>
</dbReference>
<keyword evidence="4" id="KW-1185">Reference proteome</keyword>
<dbReference type="PIRSF" id="PIRSF012569">
    <property type="entry name" value="UCP012569"/>
    <property type="match status" value="1"/>
</dbReference>
<feature type="domain" description="DUF4097" evidence="1">
    <location>
        <begin position="134"/>
        <end position="314"/>
    </location>
</feature>
<dbReference type="EMBL" id="CP041666">
    <property type="protein sequence ID" value="QDP41250.1"/>
    <property type="molecule type" value="Genomic_DNA"/>
</dbReference>
<evidence type="ECO:0000259" key="2">
    <source>
        <dbReference type="Pfam" id="PF22746"/>
    </source>
</evidence>
<evidence type="ECO:0000259" key="1">
    <source>
        <dbReference type="Pfam" id="PF13349"/>
    </source>
</evidence>
<evidence type="ECO:0000313" key="4">
    <source>
        <dbReference type="Proteomes" id="UP000315215"/>
    </source>
</evidence>
<dbReference type="Pfam" id="PF22746">
    <property type="entry name" value="SHOCT-like_DUF2089-C"/>
    <property type="match status" value="1"/>
</dbReference>
<accession>A0A516KIM7</accession>
<reference evidence="3 4" key="1">
    <citation type="submission" date="2019-07" db="EMBL/GenBank/DDBJ databases">
        <authorList>
            <person name="Li J."/>
        </authorList>
    </citation>
    <scope>NUCLEOTIDE SEQUENCE [LARGE SCALE GENOMIC DNA]</scope>
    <source>
        <strain evidence="3 4">TKL69</strain>
    </source>
</reference>